<dbReference type="Proteomes" id="UP000585836">
    <property type="component" value="Unassembled WGS sequence"/>
</dbReference>
<evidence type="ECO:0000313" key="3">
    <source>
        <dbReference type="Proteomes" id="UP000585836"/>
    </source>
</evidence>
<evidence type="ECO:0000313" key="2">
    <source>
        <dbReference type="EMBL" id="MBB5927722.1"/>
    </source>
</evidence>
<gene>
    <name evidence="2" type="ORF">FHS34_003185</name>
</gene>
<dbReference type="Pfam" id="PF13185">
    <property type="entry name" value="GAF_2"/>
    <property type="match status" value="1"/>
</dbReference>
<dbReference type="Gene3D" id="3.30.450.40">
    <property type="match status" value="1"/>
</dbReference>
<evidence type="ECO:0000259" key="1">
    <source>
        <dbReference type="Pfam" id="PF13185"/>
    </source>
</evidence>
<reference evidence="2 3" key="1">
    <citation type="submission" date="2020-08" db="EMBL/GenBank/DDBJ databases">
        <title>Genomic Encyclopedia of Type Strains, Phase III (KMG-III): the genomes of soil and plant-associated and newly described type strains.</title>
        <authorList>
            <person name="Whitman W."/>
        </authorList>
    </citation>
    <scope>NUCLEOTIDE SEQUENCE [LARGE SCALE GENOMIC DNA]</scope>
    <source>
        <strain evidence="2 3">CECT 3313</strain>
    </source>
</reference>
<dbReference type="Gene3D" id="3.30.750.24">
    <property type="entry name" value="STAS domain"/>
    <property type="match status" value="1"/>
</dbReference>
<dbReference type="RefSeq" id="WP_184965543.1">
    <property type="nucleotide sequence ID" value="NZ_BAAAWF010000097.1"/>
</dbReference>
<name>A0A7W9UQS5_9ACTN</name>
<sequence>MPNFSCRTVLDMNLPGLVTGRLTVLAVYGDTGVGTALEFALAAQGDTQLVVDLGSLDRLSPDAAEILLRFAAAGAARGRLLRLAACTADAAAVLARARSTGTAGPELYPTVPEALTAAVTSAAASGTGAAPSPALRPHALRLRHELLAHARIARAQGLLVERYGLRDPRSAGVLLRGVARTHGLSRAGLAATLTKTPPPVPGEPWFTDAGATAQPAVGFLGPPDGRPLTQAAFLDALRDAVCAAAHARMADVQLLDRADNTLWLESHCGFSDEFVRFFAVIDDAGTTACGEAARKSERVVVDDVVTAPFFDEDSRAVLLAAHCRSLQSTPIPGAGGLPQGMFSTHHARPCHAYTEAELGTLDRIAREAGAWLDWHRKITLHSALEDLHRRALLS</sequence>
<dbReference type="InterPro" id="IPR003018">
    <property type="entry name" value="GAF"/>
</dbReference>
<dbReference type="SUPFAM" id="SSF52091">
    <property type="entry name" value="SpoIIaa-like"/>
    <property type="match status" value="1"/>
</dbReference>
<comment type="caution">
    <text evidence="2">The sequence shown here is derived from an EMBL/GenBank/DDBJ whole genome shotgun (WGS) entry which is preliminary data.</text>
</comment>
<accession>A0A7W9UQS5</accession>
<organism evidence="2 3">
    <name type="scientific">Streptomyces echinatus</name>
    <dbReference type="NCBI Taxonomy" id="67293"/>
    <lineage>
        <taxon>Bacteria</taxon>
        <taxon>Bacillati</taxon>
        <taxon>Actinomycetota</taxon>
        <taxon>Actinomycetes</taxon>
        <taxon>Kitasatosporales</taxon>
        <taxon>Streptomycetaceae</taxon>
        <taxon>Streptomyces</taxon>
    </lineage>
</organism>
<dbReference type="SUPFAM" id="SSF55781">
    <property type="entry name" value="GAF domain-like"/>
    <property type="match status" value="1"/>
</dbReference>
<dbReference type="InterPro" id="IPR036513">
    <property type="entry name" value="STAS_dom_sf"/>
</dbReference>
<protein>
    <submittedName>
        <fullName evidence="2">GAF domain-containing protein</fullName>
    </submittedName>
</protein>
<dbReference type="EMBL" id="JACHJK010000005">
    <property type="protein sequence ID" value="MBB5927722.1"/>
    <property type="molecule type" value="Genomic_DNA"/>
</dbReference>
<keyword evidence="3" id="KW-1185">Reference proteome</keyword>
<feature type="domain" description="GAF" evidence="1">
    <location>
        <begin position="232"/>
        <end position="370"/>
    </location>
</feature>
<dbReference type="AlphaFoldDB" id="A0A7W9UQS5"/>
<dbReference type="InterPro" id="IPR029016">
    <property type="entry name" value="GAF-like_dom_sf"/>
</dbReference>
<proteinExistence type="predicted"/>